<protein>
    <recommendedName>
        <fullName evidence="5">DUF4129 domain-containing protein</fullName>
    </recommendedName>
</protein>
<gene>
    <name evidence="3" type="ORF">OB960_19665</name>
</gene>
<evidence type="ECO:0000313" key="4">
    <source>
        <dbReference type="Proteomes" id="UP001321018"/>
    </source>
</evidence>
<sequence>MNTLGGRLAVALLCLSLLAGGAAVTTSVTDVADGPVVTVDAATQSDTENETVRHQNPDEQQDDGDANAVRRWLESELSRQLGDSAVQLSEGDYETAREILGDDYQDRYAQYVEVEGEIDEESATDSDETGAGDGDGGAGEGGEGDQTADGLPATSTNDSFQEIAAEQEQLADLLEEFEETQADYYDAVQANDDERAHDLARDIEELAGQIEGRSENITVHFETLEEDTGADFTESKESIDRTNSDVQETREVITVEQFEPTVLTIEPDHDHERDETAISFLEPLEATGTVQTENGTPVASQNITLEIGAEGAPFQRPETRTVRTDETGSFALQYRPTTIPLSTTDLSIAYEPPRGSGYIGAETNVSVTVEQDEPTLSDLSSAETTAAYESVPVAGELSVDGVPVDNVTVDVGLGDEPIGNATVSNGTLDGTATVPPTVPDGDHELTVQFAGADRALANATASTEITVLESESDLAVTAEQFDDEHVSVSGTLTTADGEEIGGEPIELAVDDESVGTVSTDENGSFETVVALPVDSAEIEGESVELTASYEGDGTSIAPTATSAAATIAGAESTLLSSQLLVGGVLVVALAGSLASLLWYRRRESDDARSVDRSEYTPTETPSGSEPKPEPEPVEPLLSQAATALSEDRPEEAVRLGYAAVRREFQSRIEGSRSLTHWEFYRQYRGQESETDSLRSLTELYERASYGVDRVSDTDAATVLESARQLCEFDERSAQRRNQDRDPNQEFPADD</sequence>
<feature type="compositionally biased region" description="Low complexity" evidence="1">
    <location>
        <begin position="615"/>
        <end position="625"/>
    </location>
</feature>
<dbReference type="Proteomes" id="UP001321018">
    <property type="component" value="Unassembled WGS sequence"/>
</dbReference>
<feature type="compositionally biased region" description="Acidic residues" evidence="1">
    <location>
        <begin position="116"/>
        <end position="130"/>
    </location>
</feature>
<dbReference type="RefSeq" id="WP_338005421.1">
    <property type="nucleotide sequence ID" value="NZ_JAOPKA010000016.1"/>
</dbReference>
<reference evidence="3" key="1">
    <citation type="submission" date="2022-09" db="EMBL/GenBank/DDBJ databases">
        <title>Enrichment on poylsaccharides allowed isolation of novel metabolic and taxonomic groups of Haloarchaea.</title>
        <authorList>
            <person name="Sorokin D.Y."/>
            <person name="Elcheninov A.G."/>
            <person name="Khizhniak T.V."/>
            <person name="Kolganova T.V."/>
            <person name="Kublanov I.V."/>
        </authorList>
    </citation>
    <scope>NUCLEOTIDE SEQUENCE</scope>
    <source>
        <strain evidence="3">AArc-xg1-1</strain>
    </source>
</reference>
<accession>A0AAP2Z357</accession>
<evidence type="ECO:0000256" key="1">
    <source>
        <dbReference type="SAM" id="MobiDB-lite"/>
    </source>
</evidence>
<comment type="caution">
    <text evidence="3">The sequence shown here is derived from an EMBL/GenBank/DDBJ whole genome shotgun (WGS) entry which is preliminary data.</text>
</comment>
<keyword evidence="2" id="KW-1133">Transmembrane helix</keyword>
<evidence type="ECO:0000256" key="2">
    <source>
        <dbReference type="SAM" id="Phobius"/>
    </source>
</evidence>
<dbReference type="AlphaFoldDB" id="A0AAP2Z357"/>
<keyword evidence="2" id="KW-0812">Transmembrane</keyword>
<evidence type="ECO:0000313" key="3">
    <source>
        <dbReference type="EMBL" id="MCU4743605.1"/>
    </source>
</evidence>
<feature type="region of interest" description="Disordered" evidence="1">
    <location>
        <begin position="607"/>
        <end position="634"/>
    </location>
</feature>
<feature type="compositionally biased region" description="Gly residues" evidence="1">
    <location>
        <begin position="131"/>
        <end position="141"/>
    </location>
</feature>
<organism evidence="3 4">
    <name type="scientific">Natronoglomus mannanivorans</name>
    <dbReference type="NCBI Taxonomy" id="2979990"/>
    <lineage>
        <taxon>Archaea</taxon>
        <taxon>Methanobacteriati</taxon>
        <taxon>Methanobacteriota</taxon>
        <taxon>Stenosarchaea group</taxon>
        <taxon>Halobacteria</taxon>
        <taxon>Halobacteriales</taxon>
        <taxon>Natrialbaceae</taxon>
        <taxon>Natronoglomus</taxon>
    </lineage>
</organism>
<name>A0AAP2Z357_9EURY</name>
<proteinExistence type="predicted"/>
<feature type="region of interest" description="Disordered" evidence="1">
    <location>
        <begin position="729"/>
        <end position="750"/>
    </location>
</feature>
<keyword evidence="2" id="KW-0472">Membrane</keyword>
<dbReference type="EMBL" id="JAOPKA010000016">
    <property type="protein sequence ID" value="MCU4743605.1"/>
    <property type="molecule type" value="Genomic_DNA"/>
</dbReference>
<feature type="region of interest" description="Disordered" evidence="1">
    <location>
        <begin position="43"/>
        <end position="65"/>
    </location>
</feature>
<feature type="region of interest" description="Disordered" evidence="1">
    <location>
        <begin position="116"/>
        <end position="155"/>
    </location>
</feature>
<evidence type="ECO:0008006" key="5">
    <source>
        <dbReference type="Google" id="ProtNLM"/>
    </source>
</evidence>
<feature type="transmembrane region" description="Helical" evidence="2">
    <location>
        <begin position="579"/>
        <end position="599"/>
    </location>
</feature>
<feature type="compositionally biased region" description="Basic and acidic residues" evidence="1">
    <location>
        <begin position="729"/>
        <end position="743"/>
    </location>
</feature>